<comment type="similarity">
    <text evidence="8">Belongs to the G-protein coupled receptor 1 family.</text>
</comment>
<dbReference type="FunCoup" id="A0A6P8IKG9">
    <property type="interactions" value="2156"/>
</dbReference>
<feature type="transmembrane region" description="Helical" evidence="9">
    <location>
        <begin position="33"/>
        <end position="54"/>
    </location>
</feature>
<dbReference type="PROSITE" id="PS50262">
    <property type="entry name" value="G_PROTEIN_RECEP_F1_2"/>
    <property type="match status" value="1"/>
</dbReference>
<dbReference type="GeneID" id="116302170"/>
<dbReference type="InParanoid" id="A0A6P8IKG9"/>
<evidence type="ECO:0000313" key="12">
    <source>
        <dbReference type="RefSeq" id="XP_031567252.1"/>
    </source>
</evidence>
<comment type="subcellular location">
    <subcellularLocation>
        <location evidence="1">Membrane</location>
        <topology evidence="1">Multi-pass membrane protein</topology>
    </subcellularLocation>
</comment>
<accession>A0A6P8IKG9</accession>
<dbReference type="KEGG" id="aten:116302170"/>
<evidence type="ECO:0000256" key="6">
    <source>
        <dbReference type="ARBA" id="ARBA00023170"/>
    </source>
</evidence>
<dbReference type="FunFam" id="1.20.1070.10:FF:000291">
    <property type="entry name" value="Predicted protein"/>
    <property type="match status" value="1"/>
</dbReference>
<dbReference type="OrthoDB" id="9046662at2759"/>
<evidence type="ECO:0000256" key="2">
    <source>
        <dbReference type="ARBA" id="ARBA00022692"/>
    </source>
</evidence>
<dbReference type="SUPFAM" id="SSF81321">
    <property type="entry name" value="Family A G protein-coupled receptor-like"/>
    <property type="match status" value="1"/>
</dbReference>
<evidence type="ECO:0000259" key="10">
    <source>
        <dbReference type="PROSITE" id="PS50262"/>
    </source>
</evidence>
<organism evidence="11 12">
    <name type="scientific">Actinia tenebrosa</name>
    <name type="common">Australian red waratah sea anemone</name>
    <dbReference type="NCBI Taxonomy" id="6105"/>
    <lineage>
        <taxon>Eukaryota</taxon>
        <taxon>Metazoa</taxon>
        <taxon>Cnidaria</taxon>
        <taxon>Anthozoa</taxon>
        <taxon>Hexacorallia</taxon>
        <taxon>Actiniaria</taxon>
        <taxon>Actiniidae</taxon>
        <taxon>Actinia</taxon>
    </lineage>
</organism>
<keyword evidence="2 8" id="KW-0812">Transmembrane</keyword>
<evidence type="ECO:0000256" key="3">
    <source>
        <dbReference type="ARBA" id="ARBA00022989"/>
    </source>
</evidence>
<dbReference type="Pfam" id="PF00001">
    <property type="entry name" value="7tm_1"/>
    <property type="match status" value="1"/>
</dbReference>
<protein>
    <submittedName>
        <fullName evidence="12">QRFP-like peptide receptor</fullName>
    </submittedName>
</protein>
<dbReference type="Proteomes" id="UP000515163">
    <property type="component" value="Unplaced"/>
</dbReference>
<sequence>MNFSANSTTNSTGLGPNCEVYTMTTFSKVSETIGYLLVLIFGVIGNTLVVAIVYRNRSMRTPANYFIANMAIADLMVPIFLVPKTLAHVYHGRNAWLIGGTFGEFLCKFVPFIYDVCLMVSIHSLVLVAVERFYAVMRPLRAAIRSTRRCIVIIVSIWLLAMLFHGFYFYVHRLFYLGKKAFCYITWEPLDYRQTVEKIHIAIMILFYAFPLLSITTLYCVIILKLKRQRIPGTRYGHMIINRQKRVVNTFRMVMTVVLAFFICWTPSIVFTLLCFHHWDWEVPCDILFHAQLVVYMMAFSNNAITPYIYFVFNENYKNGLKALLPWYEKARTVGYPRGHLSHSTNSSLRSTIMTTRISFKNSVEQIAEPSLMEQPSRIEPLSLDQKT</sequence>
<dbReference type="Gene3D" id="1.20.1070.10">
    <property type="entry name" value="Rhodopsin 7-helix transmembrane proteins"/>
    <property type="match status" value="1"/>
</dbReference>
<dbReference type="PANTHER" id="PTHR45695:SF9">
    <property type="entry name" value="LEUCOKININ RECEPTOR"/>
    <property type="match status" value="1"/>
</dbReference>
<keyword evidence="11" id="KW-1185">Reference proteome</keyword>
<proteinExistence type="inferred from homology"/>
<evidence type="ECO:0000256" key="4">
    <source>
        <dbReference type="ARBA" id="ARBA00023040"/>
    </source>
</evidence>
<dbReference type="PANTHER" id="PTHR45695">
    <property type="entry name" value="LEUCOKININ RECEPTOR-RELATED"/>
    <property type="match status" value="1"/>
</dbReference>
<dbReference type="GO" id="GO:0004930">
    <property type="term" value="F:G protein-coupled receptor activity"/>
    <property type="evidence" value="ECO:0007669"/>
    <property type="project" value="UniProtKB-KW"/>
</dbReference>
<feature type="transmembrane region" description="Helical" evidence="9">
    <location>
        <begin position="293"/>
        <end position="313"/>
    </location>
</feature>
<feature type="domain" description="G-protein coupled receptors family 1 profile" evidence="10">
    <location>
        <begin position="45"/>
        <end position="310"/>
    </location>
</feature>
<dbReference type="GO" id="GO:0005886">
    <property type="term" value="C:plasma membrane"/>
    <property type="evidence" value="ECO:0007669"/>
    <property type="project" value="TreeGrafter"/>
</dbReference>
<evidence type="ECO:0000256" key="7">
    <source>
        <dbReference type="ARBA" id="ARBA00023224"/>
    </source>
</evidence>
<dbReference type="CDD" id="cd00637">
    <property type="entry name" value="7tm_classA_rhodopsin-like"/>
    <property type="match status" value="1"/>
</dbReference>
<feature type="transmembrane region" description="Helical" evidence="9">
    <location>
        <begin position="151"/>
        <end position="171"/>
    </location>
</feature>
<keyword evidence="3 9" id="KW-1133">Transmembrane helix</keyword>
<keyword evidence="5 9" id="KW-0472">Membrane</keyword>
<evidence type="ECO:0000256" key="8">
    <source>
        <dbReference type="RuleBase" id="RU000688"/>
    </source>
</evidence>
<evidence type="ECO:0000256" key="5">
    <source>
        <dbReference type="ARBA" id="ARBA00023136"/>
    </source>
</evidence>
<evidence type="ECO:0000256" key="1">
    <source>
        <dbReference type="ARBA" id="ARBA00004141"/>
    </source>
</evidence>
<keyword evidence="6 8" id="KW-0675">Receptor</keyword>
<dbReference type="InterPro" id="IPR000276">
    <property type="entry name" value="GPCR_Rhodpsn"/>
</dbReference>
<feature type="transmembrane region" description="Helical" evidence="9">
    <location>
        <begin position="247"/>
        <end position="273"/>
    </location>
</feature>
<dbReference type="PROSITE" id="PS00237">
    <property type="entry name" value="G_PROTEIN_RECEP_F1_1"/>
    <property type="match status" value="1"/>
</dbReference>
<dbReference type="InterPro" id="IPR017452">
    <property type="entry name" value="GPCR_Rhodpsn_7TM"/>
</dbReference>
<evidence type="ECO:0000256" key="9">
    <source>
        <dbReference type="SAM" id="Phobius"/>
    </source>
</evidence>
<dbReference type="PRINTS" id="PR00237">
    <property type="entry name" value="GPCRRHODOPSN"/>
</dbReference>
<keyword evidence="7 8" id="KW-0807">Transducer</keyword>
<keyword evidence="4 8" id="KW-0297">G-protein coupled receptor</keyword>
<dbReference type="AlphaFoldDB" id="A0A6P8IKG9"/>
<evidence type="ECO:0000313" key="11">
    <source>
        <dbReference type="Proteomes" id="UP000515163"/>
    </source>
</evidence>
<reference evidence="12" key="1">
    <citation type="submission" date="2025-08" db="UniProtKB">
        <authorList>
            <consortium name="RefSeq"/>
        </authorList>
    </citation>
    <scope>IDENTIFICATION</scope>
    <source>
        <tissue evidence="12">Tentacle</tissue>
    </source>
</reference>
<name>A0A6P8IKG9_ACTTE</name>
<dbReference type="RefSeq" id="XP_031567252.1">
    <property type="nucleotide sequence ID" value="XM_031711392.1"/>
</dbReference>
<gene>
    <name evidence="12" type="primary">LOC116302170</name>
</gene>
<dbReference type="SMART" id="SM01381">
    <property type="entry name" value="7TM_GPCR_Srsx"/>
    <property type="match status" value="1"/>
</dbReference>
<feature type="transmembrane region" description="Helical" evidence="9">
    <location>
        <begin position="199"/>
        <end position="226"/>
    </location>
</feature>
<feature type="transmembrane region" description="Helical" evidence="9">
    <location>
        <begin position="66"/>
        <end position="89"/>
    </location>
</feature>
<feature type="transmembrane region" description="Helical" evidence="9">
    <location>
        <begin position="109"/>
        <end position="130"/>
    </location>
</feature>